<dbReference type="GO" id="GO:0003677">
    <property type="term" value="F:DNA binding"/>
    <property type="evidence" value="ECO:0007669"/>
    <property type="project" value="InterPro"/>
</dbReference>
<dbReference type="SUPFAM" id="SSF88659">
    <property type="entry name" value="Sigma3 and sigma4 domains of RNA polymerase sigma factors"/>
    <property type="match status" value="1"/>
</dbReference>
<dbReference type="InterPro" id="IPR001387">
    <property type="entry name" value="Cro/C1-type_HTH"/>
</dbReference>
<dbReference type="Proteomes" id="UP000185151">
    <property type="component" value="Unassembled WGS sequence"/>
</dbReference>
<name>A0A1N6KTH3_9BURK</name>
<accession>A0A1N6KTH3</accession>
<evidence type="ECO:0000259" key="1">
    <source>
        <dbReference type="PROSITE" id="PS50943"/>
    </source>
</evidence>
<dbReference type="Pfam" id="PF04545">
    <property type="entry name" value="Sigma70_r4"/>
    <property type="match status" value="1"/>
</dbReference>
<keyword evidence="3" id="KW-1185">Reference proteome</keyword>
<dbReference type="GO" id="GO:0003700">
    <property type="term" value="F:DNA-binding transcription factor activity"/>
    <property type="evidence" value="ECO:0007669"/>
    <property type="project" value="InterPro"/>
</dbReference>
<dbReference type="RefSeq" id="WP_074299563.1">
    <property type="nucleotide sequence ID" value="NZ_FSRU01000002.1"/>
</dbReference>
<dbReference type="AlphaFoldDB" id="A0A1N6KTH3"/>
<protein>
    <submittedName>
        <fullName evidence="2">Helix-turn-helix</fullName>
    </submittedName>
</protein>
<gene>
    <name evidence="2" type="ORF">SAMN05444165_4655</name>
</gene>
<dbReference type="GO" id="GO:0006352">
    <property type="term" value="P:DNA-templated transcription initiation"/>
    <property type="evidence" value="ECO:0007669"/>
    <property type="project" value="InterPro"/>
</dbReference>
<feature type="domain" description="HTH cro/C1-type" evidence="1">
    <location>
        <begin position="92"/>
        <end position="113"/>
    </location>
</feature>
<evidence type="ECO:0000313" key="3">
    <source>
        <dbReference type="Proteomes" id="UP000185151"/>
    </source>
</evidence>
<organism evidence="2 3">
    <name type="scientific">Paraburkholderia phenazinium</name>
    <dbReference type="NCBI Taxonomy" id="60549"/>
    <lineage>
        <taxon>Bacteria</taxon>
        <taxon>Pseudomonadati</taxon>
        <taxon>Pseudomonadota</taxon>
        <taxon>Betaproteobacteria</taxon>
        <taxon>Burkholderiales</taxon>
        <taxon>Burkholderiaceae</taxon>
        <taxon>Paraburkholderia</taxon>
    </lineage>
</organism>
<dbReference type="EMBL" id="FSRU01000002">
    <property type="protein sequence ID" value="SIO59841.1"/>
    <property type="molecule type" value="Genomic_DNA"/>
</dbReference>
<dbReference type="Gene3D" id="1.10.260.40">
    <property type="entry name" value="lambda repressor-like DNA-binding domains"/>
    <property type="match status" value="1"/>
</dbReference>
<dbReference type="CDD" id="cd00093">
    <property type="entry name" value="HTH_XRE"/>
    <property type="match status" value="1"/>
</dbReference>
<sequence>MKPVPSPVLQADEVRQQLTELARQLTTDPEIARFSLAVDNRTGMVSANVQHWSGRIQHDEWIARDLRQSQQSDPASLTICERNRSVLSLLNQGITQVEVAKRIGISQSRVAQIKKSSM</sequence>
<proteinExistence type="predicted"/>
<evidence type="ECO:0000313" key="2">
    <source>
        <dbReference type="EMBL" id="SIO59841.1"/>
    </source>
</evidence>
<dbReference type="InterPro" id="IPR007630">
    <property type="entry name" value="RNA_pol_sigma70_r4"/>
</dbReference>
<dbReference type="InterPro" id="IPR013324">
    <property type="entry name" value="RNA_pol_sigma_r3/r4-like"/>
</dbReference>
<dbReference type="InterPro" id="IPR010982">
    <property type="entry name" value="Lambda_DNA-bd_dom_sf"/>
</dbReference>
<dbReference type="PROSITE" id="PS50943">
    <property type="entry name" value="HTH_CROC1"/>
    <property type="match status" value="1"/>
</dbReference>
<reference evidence="2 3" key="1">
    <citation type="submission" date="2016-11" db="EMBL/GenBank/DDBJ databases">
        <authorList>
            <person name="Jaros S."/>
            <person name="Januszkiewicz K."/>
            <person name="Wedrychowicz H."/>
        </authorList>
    </citation>
    <scope>NUCLEOTIDE SEQUENCE [LARGE SCALE GENOMIC DNA]</scope>
    <source>
        <strain evidence="2 3">GAS95</strain>
    </source>
</reference>